<dbReference type="InterPro" id="IPR036900">
    <property type="entry name" value="A-D-PHexomutase_C_sf"/>
</dbReference>
<dbReference type="Pfam" id="PF02879">
    <property type="entry name" value="PGM_PMM_II"/>
    <property type="match status" value="1"/>
</dbReference>
<keyword evidence="21" id="KW-1185">Reference proteome</keyword>
<dbReference type="GO" id="GO:0004614">
    <property type="term" value="F:phosphoglucomutase activity"/>
    <property type="evidence" value="ECO:0007669"/>
    <property type="project" value="UniProtKB-EC"/>
</dbReference>
<evidence type="ECO:0000256" key="11">
    <source>
        <dbReference type="ARBA" id="ARBA00023235"/>
    </source>
</evidence>
<evidence type="ECO:0000256" key="12">
    <source>
        <dbReference type="ARBA" id="ARBA00039995"/>
    </source>
</evidence>
<evidence type="ECO:0000256" key="8">
    <source>
        <dbReference type="ARBA" id="ARBA00022553"/>
    </source>
</evidence>
<evidence type="ECO:0000259" key="16">
    <source>
        <dbReference type="Pfam" id="PF00408"/>
    </source>
</evidence>
<dbReference type="PANTHER" id="PTHR45745">
    <property type="entry name" value="PHOSPHOMANNOMUTASE 45A"/>
    <property type="match status" value="1"/>
</dbReference>
<evidence type="ECO:0000256" key="15">
    <source>
        <dbReference type="RuleBase" id="RU004326"/>
    </source>
</evidence>
<dbReference type="AlphaFoldDB" id="A0A540UW77"/>
<organism evidence="20 21">
    <name type="scientific">Ureibacillus terrenus</name>
    <dbReference type="NCBI Taxonomy" id="118246"/>
    <lineage>
        <taxon>Bacteria</taxon>
        <taxon>Bacillati</taxon>
        <taxon>Bacillota</taxon>
        <taxon>Bacilli</taxon>
        <taxon>Bacillales</taxon>
        <taxon>Caryophanaceae</taxon>
        <taxon>Ureibacillus</taxon>
    </lineage>
</organism>
<comment type="pathway">
    <text evidence="3">Glycolipid metabolism; diglucosyl-diacylglycerol biosynthesis.</text>
</comment>
<feature type="domain" description="Alpha-D-phosphohexomutase alpha/beta/alpha" evidence="18">
    <location>
        <begin position="226"/>
        <end position="312"/>
    </location>
</feature>
<gene>
    <name evidence="20" type="ORF">FKZ59_13425</name>
</gene>
<comment type="caution">
    <text evidence="20">The sequence shown here is derived from an EMBL/GenBank/DDBJ whole genome shotgun (WGS) entry which is preliminary data.</text>
</comment>
<feature type="domain" description="Alpha-D-phosphohexomutase alpha/beta/alpha" evidence="19">
    <location>
        <begin position="321"/>
        <end position="445"/>
    </location>
</feature>
<comment type="similarity">
    <text evidence="5 15">Belongs to the phosphohexose mutase family.</text>
</comment>
<evidence type="ECO:0000256" key="1">
    <source>
        <dbReference type="ARBA" id="ARBA00000443"/>
    </source>
</evidence>
<dbReference type="GO" id="GO:0006166">
    <property type="term" value="P:purine ribonucleoside salvage"/>
    <property type="evidence" value="ECO:0007669"/>
    <property type="project" value="TreeGrafter"/>
</dbReference>
<dbReference type="GO" id="GO:0008973">
    <property type="term" value="F:phosphopentomutase activity"/>
    <property type="evidence" value="ECO:0007669"/>
    <property type="project" value="TreeGrafter"/>
</dbReference>
<dbReference type="Pfam" id="PF02878">
    <property type="entry name" value="PGM_PMM_I"/>
    <property type="match status" value="1"/>
</dbReference>
<dbReference type="PRINTS" id="PR00509">
    <property type="entry name" value="PGMPMM"/>
</dbReference>
<dbReference type="EMBL" id="VIGD01000026">
    <property type="protein sequence ID" value="TQE88677.1"/>
    <property type="molecule type" value="Genomic_DNA"/>
</dbReference>
<dbReference type="GO" id="GO:0000287">
    <property type="term" value="F:magnesium ion binding"/>
    <property type="evidence" value="ECO:0007669"/>
    <property type="project" value="InterPro"/>
</dbReference>
<keyword evidence="7" id="KW-0313">Glucose metabolism</keyword>
<dbReference type="InterPro" id="IPR016066">
    <property type="entry name" value="A-D-PHexomutase_CS"/>
</dbReference>
<evidence type="ECO:0000313" key="21">
    <source>
        <dbReference type="Proteomes" id="UP000315753"/>
    </source>
</evidence>
<evidence type="ECO:0000256" key="13">
    <source>
        <dbReference type="ARBA" id="ARBA00041398"/>
    </source>
</evidence>
<evidence type="ECO:0000256" key="5">
    <source>
        <dbReference type="ARBA" id="ARBA00010231"/>
    </source>
</evidence>
<dbReference type="PANTHER" id="PTHR45745:SF1">
    <property type="entry name" value="PHOSPHOGLUCOMUTASE 2B-RELATED"/>
    <property type="match status" value="1"/>
</dbReference>
<proteinExistence type="inferred from homology"/>
<evidence type="ECO:0000256" key="6">
    <source>
        <dbReference type="ARBA" id="ARBA00012728"/>
    </source>
</evidence>
<accession>A0A540UW77</accession>
<evidence type="ECO:0000256" key="4">
    <source>
        <dbReference type="ARBA" id="ARBA00005189"/>
    </source>
</evidence>
<keyword evidence="10 15" id="KW-0460">Magnesium</keyword>
<comment type="catalytic activity">
    <reaction evidence="1">
        <text>alpha-D-glucose 1-phosphate = alpha-D-glucose 6-phosphate</text>
        <dbReference type="Rhea" id="RHEA:23536"/>
        <dbReference type="ChEBI" id="CHEBI:58225"/>
        <dbReference type="ChEBI" id="CHEBI:58601"/>
        <dbReference type="EC" id="5.4.2.2"/>
    </reaction>
</comment>
<keyword evidence="7" id="KW-0119">Carbohydrate metabolism</keyword>
<comment type="cofactor">
    <cofactor evidence="2">
        <name>Mg(2+)</name>
        <dbReference type="ChEBI" id="CHEBI:18420"/>
    </cofactor>
</comment>
<dbReference type="Pfam" id="PF00408">
    <property type="entry name" value="PGM_PMM_IV"/>
    <property type="match status" value="1"/>
</dbReference>
<evidence type="ECO:0000256" key="10">
    <source>
        <dbReference type="ARBA" id="ARBA00022842"/>
    </source>
</evidence>
<dbReference type="SUPFAM" id="SSF53738">
    <property type="entry name" value="Phosphoglucomutase, first 3 domains"/>
    <property type="match status" value="3"/>
</dbReference>
<evidence type="ECO:0000256" key="3">
    <source>
        <dbReference type="ARBA" id="ARBA00005164"/>
    </source>
</evidence>
<dbReference type="GO" id="GO:0006006">
    <property type="term" value="P:glucose metabolic process"/>
    <property type="evidence" value="ECO:0007669"/>
    <property type="project" value="UniProtKB-KW"/>
</dbReference>
<name>A0A540UW77_9BACL</name>
<keyword evidence="8" id="KW-0597">Phosphoprotein</keyword>
<comment type="pathway">
    <text evidence="4">Lipid metabolism.</text>
</comment>
<reference evidence="20 21" key="1">
    <citation type="submission" date="2019-06" db="EMBL/GenBank/DDBJ databases">
        <title>Genome sequence of Ureibacillus terrenus.</title>
        <authorList>
            <person name="Maclea K.S."/>
            <person name="Simoes M."/>
        </authorList>
    </citation>
    <scope>NUCLEOTIDE SEQUENCE [LARGE SCALE GENOMIC DNA]</scope>
    <source>
        <strain evidence="20 21">ATCC BAA-384</strain>
    </source>
</reference>
<evidence type="ECO:0000259" key="19">
    <source>
        <dbReference type="Pfam" id="PF02880"/>
    </source>
</evidence>
<dbReference type="Gene3D" id="3.30.310.50">
    <property type="entry name" value="Alpha-D-phosphohexomutase, C-terminal domain"/>
    <property type="match status" value="1"/>
</dbReference>
<dbReference type="EC" id="5.4.2.2" evidence="6"/>
<dbReference type="CDD" id="cd05799">
    <property type="entry name" value="PGM2"/>
    <property type="match status" value="1"/>
</dbReference>
<evidence type="ECO:0000259" key="17">
    <source>
        <dbReference type="Pfam" id="PF02878"/>
    </source>
</evidence>
<dbReference type="Pfam" id="PF02880">
    <property type="entry name" value="PGM_PMM_III"/>
    <property type="match status" value="1"/>
</dbReference>
<dbReference type="Proteomes" id="UP000315753">
    <property type="component" value="Unassembled WGS sequence"/>
</dbReference>
<evidence type="ECO:0000256" key="2">
    <source>
        <dbReference type="ARBA" id="ARBA00001946"/>
    </source>
</evidence>
<protein>
    <recommendedName>
        <fullName evidence="12">Phosphoglucomutase</fullName>
        <ecNumber evidence="6">5.4.2.2</ecNumber>
    </recommendedName>
    <alternativeName>
        <fullName evidence="14">Alpha-phosphoglucomutase</fullName>
    </alternativeName>
    <alternativeName>
        <fullName evidence="13">Glucose phosphomutase</fullName>
    </alternativeName>
</protein>
<evidence type="ECO:0000313" key="20">
    <source>
        <dbReference type="EMBL" id="TQE88677.1"/>
    </source>
</evidence>
<dbReference type="InterPro" id="IPR005843">
    <property type="entry name" value="A-D-PHexomutase_C"/>
</dbReference>
<dbReference type="SUPFAM" id="SSF55957">
    <property type="entry name" value="Phosphoglucomutase, C-terminal domain"/>
    <property type="match status" value="1"/>
</dbReference>
<feature type="domain" description="Alpha-D-phosphohexomutase C-terminal" evidence="16">
    <location>
        <begin position="522"/>
        <end position="565"/>
    </location>
</feature>
<dbReference type="InterPro" id="IPR005844">
    <property type="entry name" value="A-D-PHexomutase_a/b/a-I"/>
</dbReference>
<dbReference type="PROSITE" id="PS00710">
    <property type="entry name" value="PGM_PMM"/>
    <property type="match status" value="1"/>
</dbReference>
<dbReference type="Gene3D" id="3.40.120.10">
    <property type="entry name" value="Alpha-D-Glucose-1,6-Bisphosphate, subunit A, domain 3"/>
    <property type="match status" value="3"/>
</dbReference>
<dbReference type="OrthoDB" id="9806956at2"/>
<dbReference type="InterPro" id="IPR005846">
    <property type="entry name" value="A-D-PHexomutase_a/b/a-III"/>
</dbReference>
<evidence type="ECO:0000256" key="14">
    <source>
        <dbReference type="ARBA" id="ARBA00041467"/>
    </source>
</evidence>
<keyword evidence="9 15" id="KW-0479">Metal-binding</keyword>
<dbReference type="InterPro" id="IPR005841">
    <property type="entry name" value="Alpha-D-phosphohexomutase_SF"/>
</dbReference>
<sequence length="571" mass="63381">MNVMELYAQWRNADLPEDLQEELNRIEGDSAAIEDRFYQYLSFGTAGMRGVLGAGTNRMNLYTIRRAAEGLACYIDSHGEEAKKRGVVIAYDTRHFSREFAVETARVLGAHGVSSYLYREPRPTPQLSFSVRALRAIAGVVITASHNPKQYNGFKVYGEDGAQLVPSAAKAIVEHMEKIEDLFAIQAADAEELERQGLLRWILEEQDEQYLTNLLTLKERNDVDFGLDIVYTPLHGTGFVPVTKALEAFGFTNVHVVEAQASPDGSFPTVAYPNPEEPAAFGMAMELGKRTGADLLLATDPDADRLGVAVRKGGKYELLTGNQLGALLLHYLLETKKTQGTLPANGAMVKTIVTSEMGAAIARKYGVKTFNTLTGFKYIAEKIAEFEKTGEYTFLFGYEESYGYLIRPFAWDKDAVQVAVKVAEMAAHYATKGKTLLDVMEELYAAFGYYREALVSKVFEGKHGQEEMRAILDGLRERLPREVAGVPVVRVEDYWKGEAVVADEGTDGAFGRTEPLTLPKENVLKFVLADDSWVTIRPSGTEPKCKFYFGVVKESGEEAERALEELKRAFL</sequence>
<keyword evidence="11" id="KW-0413">Isomerase</keyword>
<evidence type="ECO:0000256" key="9">
    <source>
        <dbReference type="ARBA" id="ARBA00022723"/>
    </source>
</evidence>
<evidence type="ECO:0000259" key="18">
    <source>
        <dbReference type="Pfam" id="PF02879"/>
    </source>
</evidence>
<dbReference type="InterPro" id="IPR005845">
    <property type="entry name" value="A-D-PHexomutase_a/b/a-II"/>
</dbReference>
<evidence type="ECO:0000256" key="7">
    <source>
        <dbReference type="ARBA" id="ARBA00022526"/>
    </source>
</evidence>
<dbReference type="RefSeq" id="WP_141603264.1">
    <property type="nucleotide sequence ID" value="NZ_JARMSC010000036.1"/>
</dbReference>
<dbReference type="InterPro" id="IPR016055">
    <property type="entry name" value="A-D-PHexomutase_a/b/a-I/II/III"/>
</dbReference>
<feature type="domain" description="Alpha-D-phosphohexomutase alpha/beta/alpha" evidence="17">
    <location>
        <begin position="42"/>
        <end position="180"/>
    </location>
</feature>